<dbReference type="PANTHER" id="PTHR48081:SF8">
    <property type="entry name" value="ALPHA_BETA HYDROLASE FOLD-3 DOMAIN-CONTAINING PROTEIN-RELATED"/>
    <property type="match status" value="1"/>
</dbReference>
<dbReference type="SUPFAM" id="SSF53474">
    <property type="entry name" value="alpha/beta-Hydrolases"/>
    <property type="match status" value="1"/>
</dbReference>
<dbReference type="InterPro" id="IPR029058">
    <property type="entry name" value="AB_hydrolase_fold"/>
</dbReference>
<accession>A0ABX0W329</accession>
<organism evidence="3 4">
    <name type="scientific">Marivivens donghaensis</name>
    <dbReference type="NCBI Taxonomy" id="1699413"/>
    <lineage>
        <taxon>Bacteria</taxon>
        <taxon>Pseudomonadati</taxon>
        <taxon>Pseudomonadota</taxon>
        <taxon>Alphaproteobacteria</taxon>
        <taxon>Rhodobacterales</taxon>
        <taxon>Paracoccaceae</taxon>
        <taxon>Marivivens group</taxon>
        <taxon>Marivivens</taxon>
    </lineage>
</organism>
<comment type="caution">
    <text evidence="3">The sequence shown here is derived from an EMBL/GenBank/DDBJ whole genome shotgun (WGS) entry which is preliminary data.</text>
</comment>
<evidence type="ECO:0000313" key="3">
    <source>
        <dbReference type="EMBL" id="NIY73659.1"/>
    </source>
</evidence>
<reference evidence="3 4" key="1">
    <citation type="submission" date="2020-03" db="EMBL/GenBank/DDBJ databases">
        <title>Bacterial isolates of synthetic phycosphere.</title>
        <authorList>
            <person name="Fu H."/>
            <person name="Moran M.A."/>
        </authorList>
    </citation>
    <scope>NUCLEOTIDE SEQUENCE [LARGE SCALE GENOMIC DNA]</scope>
    <source>
        <strain evidence="3 4">HF1</strain>
    </source>
</reference>
<keyword evidence="1 3" id="KW-0378">Hydrolase</keyword>
<sequence length="243" mass="25693">MCAHFHAGRPEGLAVEDTQIAGVPVRIYGTGDKTILFAHGGGFVLGGLESHDDTCAEIAHRTRMRLVAIDYRLSPEHLHPAAYEDITAVAEALGPVVLVGDSAGGTLCATLTGTRPDLPILGQVLIYPMLGMQRSGGSFDTHAHAPMLTTADLEFYGSVRGGDPEDPRLVPAKGRLDDLPPTHLFPCECDPLCSDAEAFATRTGAQVTVQMGLVHGWLRARNVNDHASGSFTQIIDAISAFGG</sequence>
<dbReference type="Proteomes" id="UP000709466">
    <property type="component" value="Unassembled WGS sequence"/>
</dbReference>
<dbReference type="GO" id="GO:0016787">
    <property type="term" value="F:hydrolase activity"/>
    <property type="evidence" value="ECO:0007669"/>
    <property type="project" value="UniProtKB-KW"/>
</dbReference>
<dbReference type="PANTHER" id="PTHR48081">
    <property type="entry name" value="AB HYDROLASE SUPERFAMILY PROTEIN C4A8.06C"/>
    <property type="match status" value="1"/>
</dbReference>
<dbReference type="Gene3D" id="3.40.50.1820">
    <property type="entry name" value="alpha/beta hydrolase"/>
    <property type="match status" value="1"/>
</dbReference>
<protein>
    <submittedName>
        <fullName evidence="3">Alpha/beta hydrolase</fullName>
    </submittedName>
</protein>
<evidence type="ECO:0000256" key="1">
    <source>
        <dbReference type="ARBA" id="ARBA00022801"/>
    </source>
</evidence>
<dbReference type="InterPro" id="IPR050300">
    <property type="entry name" value="GDXG_lipolytic_enzyme"/>
</dbReference>
<dbReference type="InterPro" id="IPR013094">
    <property type="entry name" value="AB_hydrolase_3"/>
</dbReference>
<keyword evidence="4" id="KW-1185">Reference proteome</keyword>
<evidence type="ECO:0000259" key="2">
    <source>
        <dbReference type="Pfam" id="PF07859"/>
    </source>
</evidence>
<dbReference type="EMBL" id="JAATOP010000012">
    <property type="protein sequence ID" value="NIY73659.1"/>
    <property type="molecule type" value="Genomic_DNA"/>
</dbReference>
<name>A0ABX0W329_9RHOB</name>
<feature type="domain" description="Alpha/beta hydrolase fold-3" evidence="2">
    <location>
        <begin position="35"/>
        <end position="211"/>
    </location>
</feature>
<dbReference type="Pfam" id="PF07859">
    <property type="entry name" value="Abhydrolase_3"/>
    <property type="match status" value="1"/>
</dbReference>
<gene>
    <name evidence="3" type="ORF">HCZ30_14590</name>
</gene>
<proteinExistence type="predicted"/>
<evidence type="ECO:0000313" key="4">
    <source>
        <dbReference type="Proteomes" id="UP000709466"/>
    </source>
</evidence>